<dbReference type="Pfam" id="PF06724">
    <property type="entry name" value="DUF1206"/>
    <property type="match status" value="1"/>
</dbReference>
<dbReference type="AlphaFoldDB" id="A0A6G3XQI5"/>
<protein>
    <submittedName>
        <fullName evidence="3">DUF1206 domain-containing protein</fullName>
    </submittedName>
</protein>
<comment type="caution">
    <text evidence="3">The sequence shown here is derived from an EMBL/GenBank/DDBJ whole genome shotgun (WGS) entry which is preliminary data.</text>
</comment>
<evidence type="ECO:0000256" key="1">
    <source>
        <dbReference type="SAM" id="Phobius"/>
    </source>
</evidence>
<evidence type="ECO:0000313" key="3">
    <source>
        <dbReference type="EMBL" id="NEE20088.1"/>
    </source>
</evidence>
<name>A0A6G3XQI5_9ACTN</name>
<reference evidence="3" key="1">
    <citation type="submission" date="2020-01" db="EMBL/GenBank/DDBJ databases">
        <title>Insect and environment-associated Actinomycetes.</title>
        <authorList>
            <person name="Currrie C."/>
            <person name="Chevrette M."/>
            <person name="Carlson C."/>
            <person name="Stubbendieck R."/>
            <person name="Wendt-Pienkowski E."/>
        </authorList>
    </citation>
    <scope>NUCLEOTIDE SEQUENCE</scope>
    <source>
        <strain evidence="3">SID7499</strain>
    </source>
</reference>
<dbReference type="InterPro" id="IPR009597">
    <property type="entry name" value="DUF1206"/>
</dbReference>
<gene>
    <name evidence="3" type="ORF">G3M58_78205</name>
</gene>
<proteinExistence type="predicted"/>
<keyword evidence="1" id="KW-0472">Membrane</keyword>
<sequence>GMDDTLRSFTETPAGPWLLVVVALGLIAFGAFSWGNARYRKV</sequence>
<keyword evidence="1" id="KW-1133">Transmembrane helix</keyword>
<organism evidence="3">
    <name type="scientific">Streptomyces sp. SID7499</name>
    <dbReference type="NCBI Taxonomy" id="2706086"/>
    <lineage>
        <taxon>Bacteria</taxon>
        <taxon>Bacillati</taxon>
        <taxon>Actinomycetota</taxon>
        <taxon>Actinomycetes</taxon>
        <taxon>Kitasatosporales</taxon>
        <taxon>Streptomycetaceae</taxon>
        <taxon>Streptomyces</taxon>
    </lineage>
</organism>
<accession>A0A6G3XQI5</accession>
<dbReference type="EMBL" id="JAAGMN010008412">
    <property type="protein sequence ID" value="NEE20088.1"/>
    <property type="molecule type" value="Genomic_DNA"/>
</dbReference>
<feature type="domain" description="DUF1206" evidence="2">
    <location>
        <begin position="1"/>
        <end position="40"/>
    </location>
</feature>
<evidence type="ECO:0000259" key="2">
    <source>
        <dbReference type="Pfam" id="PF06724"/>
    </source>
</evidence>
<feature type="transmembrane region" description="Helical" evidence="1">
    <location>
        <begin position="14"/>
        <end position="34"/>
    </location>
</feature>
<keyword evidence="1" id="KW-0812">Transmembrane</keyword>
<feature type="non-terminal residue" evidence="3">
    <location>
        <position position="1"/>
    </location>
</feature>